<dbReference type="GO" id="GO:0003677">
    <property type="term" value="F:DNA binding"/>
    <property type="evidence" value="ECO:0007669"/>
    <property type="project" value="UniProtKB-UniRule"/>
</dbReference>
<accession>A0A844I799</accession>
<dbReference type="SUPFAM" id="SSF48498">
    <property type="entry name" value="Tetracyclin repressor-like, C-terminal domain"/>
    <property type="match status" value="1"/>
</dbReference>
<evidence type="ECO:0000256" key="1">
    <source>
        <dbReference type="ARBA" id="ARBA00023015"/>
    </source>
</evidence>
<dbReference type="Pfam" id="PF16925">
    <property type="entry name" value="TetR_C_13"/>
    <property type="match status" value="1"/>
</dbReference>
<evidence type="ECO:0000313" key="6">
    <source>
        <dbReference type="EMBL" id="MTJ00079.1"/>
    </source>
</evidence>
<reference evidence="6 7" key="1">
    <citation type="submission" date="2019-06" db="EMBL/GenBank/DDBJ databases">
        <title>Enrichment of Autotrophic Halophilic Microorganisms from Red Sea Brine Pool Using Microbial Electrosynthesis System.</title>
        <authorList>
            <person name="Alqahtani M.F."/>
            <person name="Bajracharya S."/>
            <person name="Katuri K.P."/>
            <person name="Ali M."/>
            <person name="Saikaly P.E."/>
        </authorList>
    </citation>
    <scope>NUCLEOTIDE SEQUENCE [LARGE SCALE GENOMIC DNA]</scope>
    <source>
        <strain evidence="6">MES15</strain>
    </source>
</reference>
<dbReference type="PANTHER" id="PTHR47506">
    <property type="entry name" value="TRANSCRIPTIONAL REGULATORY PROTEIN"/>
    <property type="match status" value="1"/>
</dbReference>
<dbReference type="Proteomes" id="UP000431462">
    <property type="component" value="Unassembled WGS sequence"/>
</dbReference>
<evidence type="ECO:0000256" key="2">
    <source>
        <dbReference type="ARBA" id="ARBA00023125"/>
    </source>
</evidence>
<keyword evidence="2 4" id="KW-0238">DNA-binding</keyword>
<keyword evidence="1" id="KW-0805">Transcription regulation</keyword>
<evidence type="ECO:0000313" key="7">
    <source>
        <dbReference type="Proteomes" id="UP000431462"/>
    </source>
</evidence>
<dbReference type="Gene3D" id="1.10.10.60">
    <property type="entry name" value="Homeodomain-like"/>
    <property type="match status" value="1"/>
</dbReference>
<evidence type="ECO:0000256" key="4">
    <source>
        <dbReference type="PROSITE-ProRule" id="PRU00335"/>
    </source>
</evidence>
<keyword evidence="3" id="KW-0804">Transcription</keyword>
<sequence>MKKASLTRGRPRSFDREAALAQMTELFWRQGYDATSVADLTESIGVNTPSLYAAFGNKEKAYCEAVDYYRHNEGQRVWENVEAQTSARDAVATMLQTSAEEFTRSNKPRGCMVVLGALSMADSNAAIVKRMKGYRAEARAKLVAKIQSGIENGELPDTADAESIAGFYDSVQLGMAVRARDGASRQELKQTAELALRSWEMVTSHQG</sequence>
<feature type="domain" description="HTH tetR-type" evidence="5">
    <location>
        <begin position="13"/>
        <end position="73"/>
    </location>
</feature>
<dbReference type="SUPFAM" id="SSF46689">
    <property type="entry name" value="Homeodomain-like"/>
    <property type="match status" value="1"/>
</dbReference>
<dbReference type="AlphaFoldDB" id="A0A844I799"/>
<organism evidence="6 7">
    <name type="scientific">Marinobacter adhaerens</name>
    <dbReference type="NCBI Taxonomy" id="1033846"/>
    <lineage>
        <taxon>Bacteria</taxon>
        <taxon>Pseudomonadati</taxon>
        <taxon>Pseudomonadota</taxon>
        <taxon>Gammaproteobacteria</taxon>
        <taxon>Pseudomonadales</taxon>
        <taxon>Marinobacteraceae</taxon>
        <taxon>Marinobacter</taxon>
    </lineage>
</organism>
<dbReference type="PANTHER" id="PTHR47506:SF1">
    <property type="entry name" value="HTH-TYPE TRANSCRIPTIONAL REGULATOR YJDC"/>
    <property type="match status" value="1"/>
</dbReference>
<dbReference type="Gene3D" id="1.10.357.10">
    <property type="entry name" value="Tetracycline Repressor, domain 2"/>
    <property type="match status" value="1"/>
</dbReference>
<dbReference type="Pfam" id="PF00440">
    <property type="entry name" value="TetR_N"/>
    <property type="match status" value="1"/>
</dbReference>
<protein>
    <submittedName>
        <fullName evidence="6">TetR/AcrR family transcriptional regulator</fullName>
    </submittedName>
</protein>
<dbReference type="PROSITE" id="PS50977">
    <property type="entry name" value="HTH_TETR_2"/>
    <property type="match status" value="1"/>
</dbReference>
<dbReference type="InterPro" id="IPR036271">
    <property type="entry name" value="Tet_transcr_reg_TetR-rel_C_sf"/>
</dbReference>
<evidence type="ECO:0000256" key="3">
    <source>
        <dbReference type="ARBA" id="ARBA00023163"/>
    </source>
</evidence>
<dbReference type="InterPro" id="IPR011075">
    <property type="entry name" value="TetR_C"/>
</dbReference>
<dbReference type="InterPro" id="IPR009057">
    <property type="entry name" value="Homeodomain-like_sf"/>
</dbReference>
<dbReference type="InterPro" id="IPR001647">
    <property type="entry name" value="HTH_TetR"/>
</dbReference>
<feature type="DNA-binding region" description="H-T-H motif" evidence="4">
    <location>
        <begin position="36"/>
        <end position="55"/>
    </location>
</feature>
<proteinExistence type="predicted"/>
<evidence type="ECO:0000259" key="5">
    <source>
        <dbReference type="PROSITE" id="PS50977"/>
    </source>
</evidence>
<gene>
    <name evidence="6" type="ORF">FH752_15805</name>
</gene>
<name>A0A844I799_9GAMM</name>
<comment type="caution">
    <text evidence="6">The sequence shown here is derived from an EMBL/GenBank/DDBJ whole genome shotgun (WGS) entry which is preliminary data.</text>
</comment>
<dbReference type="EMBL" id="VENC01000016">
    <property type="protein sequence ID" value="MTJ00079.1"/>
    <property type="molecule type" value="Genomic_DNA"/>
</dbReference>